<dbReference type="EMBL" id="FN648510">
    <property type="protein sequence ID" value="CBJ49268.1"/>
    <property type="molecule type" value="Genomic_DNA"/>
</dbReference>
<organism evidence="5 6">
    <name type="scientific">Ectocarpus siliculosus</name>
    <name type="common">Brown alga</name>
    <name type="synonym">Conferva siliculosa</name>
    <dbReference type="NCBI Taxonomy" id="2880"/>
    <lineage>
        <taxon>Eukaryota</taxon>
        <taxon>Sar</taxon>
        <taxon>Stramenopiles</taxon>
        <taxon>Ochrophyta</taxon>
        <taxon>PX clade</taxon>
        <taxon>Phaeophyceae</taxon>
        <taxon>Ectocarpales</taxon>
        <taxon>Ectocarpaceae</taxon>
        <taxon>Ectocarpus</taxon>
    </lineage>
</organism>
<sequence length="1681" mass="177060">MAVNGHDCSMTPTALLAQVFELADGSDHTPETTNSTLFRKLLRKYFSDEAGSLRSGDMIHRACGELWSRLAEMEGRAPDGWASIVVTSLFLLTAKDCTEELVMHMWRIVAHPAEEKYDNGPGRKLMRQAAVAGGTAEHGARSLHVALMSLVVDTLRRNGCPPEPDSLRSSGSSVARGGTEEENEGSLVPSPCGLRLALDVASHTLGTFLHHEDGEGRCVPPEVSAEVFEAWRRDVHLEVVRLVRSCRLENINELVLSIARPLYQGWGDVGALEDVWSLIASSGEENVELYLALLCILGEDLRPVLDVPKVFGLIYSGVSTESALCRRRGLHVLQQVLAWADDDFAGAAAIDVGGGGEGERGEGLTAQPLDPSPPRRLSPSGQTFSREALLQWKDYVRCLQVLCEETELHLVDQVVPTLERLCSNLSPPPTSSADATDASPKATEFRSAGKATLLDFSESVTDFLRAYVAALPAPRVTSFLALLLEAIRRRAVGSIGALCSFLAAFDQGGASVPAMGRELLYQLKETLLVVLPPLNQAKRVLFLDGVVRLLVDYTDFEELAVCYSQPSLCPSLGLVTSVLSALPLELARDRYLPLLATWVGRLPLGPDAGTPLVVASVQHGAAPLLGLFTRRLEAFLGRSRSTSPGGGGDGGPGGCYSGVAEGRSLCLLGLVLSEGLVLREDRDEILAGGLSPLVRVLRKCWHEPYVSPETVEAALVVFGAWAAVSDDTGRDYEGEAGEEDGVGDGGGGGGGGGVGPRGGWWRWRPLEATVSEVVTLVAARLVSLMEEGQEEAVTAFTSSQRSCEASGGGDGGRASDESATGRDAQVLLMALDAAAAAAAAAAPWGLRGYHHQAPPRASAGPASSFSSHPSVVALGGKCVSLLSAGGGGSVRLPPTTHLLAIASLEVIVRARGGGGGGGGAGGGGLPAAGWDEARCKEVALSLLLNKVEGRVTSSSTGKGSNSEWGNILKQHELRKWSCLSALLPVVFGESGATADQGPSVPAAAVCDALVEGVRTSSREEMPLAMACFRTVFPVYVQALPGAERAAAFERIFEVVWGVFKEVRRPQLPLVRNLVSAVLHPSLLAVPELTGLAPPAAAAPAAAPAAQGSGCAAQARPPEGSPSSSPSSSSSSCVVEAFSAILEFGASNNKSNVLRAVVGMLTVHGRQSPGSLINLVPGLVELLLFKERGQGIENLSNGEGSSAAVAAEAPRFMLLLFVEKSLIASAAIGDQGARAVLGAITVRLMEVLSSKEARQAGITDPVAYGRKLRAWQALCVLCGYFCDKASSDGDGHARAKLAKAISEWFWPVHGRTALPPVRQHMEVFAVRMCRAYPDLFLTAVVKELKDFRLPGQVLCSLLIIAGHTLLGNESGLSARHRVPMFRACLPWVVGTHVMGRLIAQLFCHSVLPEFAATASAAGGGGDSGNGVGGGATRIVHGEYHLQALFDFLHDNPEMIKMRRRQLEAFGQTDCEALCTVEGMLEAHGTGAAGEITPTHMCELFKETMDEIWNEALVDKVQVLEDGRAWLQTAAAVNSGAWFEEEGGRAGAGAAGGGGEEAELSLKSGGGGGGDSSHIQQKIIPWDTLDLTVASATSASLEQSTAAGRVRQPVVMCASLVDKMKFHRHLAYTLVLGRENSGLPLDVIGEMDVCCQIPQQGVLRSLNAHVSGAIILAEYSRQMLVDS</sequence>
<feature type="region of interest" description="Disordered" evidence="3">
    <location>
        <begin position="793"/>
        <end position="819"/>
    </location>
</feature>
<proteinExistence type="predicted"/>
<dbReference type="GO" id="GO:0003723">
    <property type="term" value="F:RNA binding"/>
    <property type="evidence" value="ECO:0007669"/>
    <property type="project" value="InterPro"/>
</dbReference>
<dbReference type="InterPro" id="IPR045330">
    <property type="entry name" value="TRM3/TARBP1"/>
</dbReference>
<dbReference type="EMBL" id="FN649752">
    <property type="protein sequence ID" value="CBJ49268.1"/>
    <property type="molecule type" value="Genomic_DNA"/>
</dbReference>
<keyword evidence="1" id="KW-0489">Methyltransferase</keyword>
<feature type="compositionally biased region" description="Gly residues" evidence="3">
    <location>
        <begin position="743"/>
        <end position="754"/>
    </location>
</feature>
<dbReference type="PANTHER" id="PTHR12029">
    <property type="entry name" value="RNA METHYLTRANSFERASE"/>
    <property type="match status" value="1"/>
</dbReference>
<feature type="region of interest" description="Disordered" evidence="3">
    <location>
        <begin position="1542"/>
        <end position="1568"/>
    </location>
</feature>
<protein>
    <recommendedName>
        <fullName evidence="4">tRNA/rRNA methyltransferase SpoU type domain-containing protein</fullName>
    </recommendedName>
</protein>
<evidence type="ECO:0000256" key="2">
    <source>
        <dbReference type="ARBA" id="ARBA00022679"/>
    </source>
</evidence>
<feature type="region of interest" description="Disordered" evidence="3">
    <location>
        <begin position="1108"/>
        <end position="1128"/>
    </location>
</feature>
<dbReference type="PANTHER" id="PTHR12029:SF11">
    <property type="entry name" value="METHYLTRANSFERASE TARBP1-RELATED"/>
    <property type="match status" value="1"/>
</dbReference>
<dbReference type="SUPFAM" id="SSF75217">
    <property type="entry name" value="alpha/beta knot"/>
    <property type="match status" value="1"/>
</dbReference>
<accession>D7FX90</accession>
<dbReference type="InterPro" id="IPR001537">
    <property type="entry name" value="SpoU_MeTrfase"/>
</dbReference>
<evidence type="ECO:0000313" key="6">
    <source>
        <dbReference type="Proteomes" id="UP000002630"/>
    </source>
</evidence>
<name>D7FX90_ECTSI</name>
<evidence type="ECO:0000256" key="1">
    <source>
        <dbReference type="ARBA" id="ARBA00022603"/>
    </source>
</evidence>
<dbReference type="Proteomes" id="UP000002630">
    <property type="component" value="Linkage Group LG27"/>
</dbReference>
<dbReference type="GO" id="GO:0030488">
    <property type="term" value="P:tRNA methylation"/>
    <property type="evidence" value="ECO:0007669"/>
    <property type="project" value="TreeGrafter"/>
</dbReference>
<keyword evidence="2" id="KW-0808">Transferase</keyword>
<dbReference type="GO" id="GO:0016423">
    <property type="term" value="F:tRNA (guanine) methyltransferase activity"/>
    <property type="evidence" value="ECO:0007669"/>
    <property type="project" value="TreeGrafter"/>
</dbReference>
<dbReference type="eggNOG" id="KOG0839">
    <property type="taxonomic scope" value="Eukaryota"/>
</dbReference>
<reference evidence="5 6" key="1">
    <citation type="journal article" date="2010" name="Nature">
        <title>The Ectocarpus genome and the independent evolution of multicellularity in brown algae.</title>
        <authorList>
            <person name="Cock J.M."/>
            <person name="Sterck L."/>
            <person name="Rouze P."/>
            <person name="Scornet D."/>
            <person name="Allen A.E."/>
            <person name="Amoutzias G."/>
            <person name="Anthouard V."/>
            <person name="Artiguenave F."/>
            <person name="Aury J.M."/>
            <person name="Badger J.H."/>
            <person name="Beszteri B."/>
            <person name="Billiau K."/>
            <person name="Bonnet E."/>
            <person name="Bothwell J.H."/>
            <person name="Bowler C."/>
            <person name="Boyen C."/>
            <person name="Brownlee C."/>
            <person name="Carrano C.J."/>
            <person name="Charrier B."/>
            <person name="Cho G.Y."/>
            <person name="Coelho S.M."/>
            <person name="Collen J."/>
            <person name="Corre E."/>
            <person name="Da Silva C."/>
            <person name="Delage L."/>
            <person name="Delaroque N."/>
            <person name="Dittami S.M."/>
            <person name="Doulbeau S."/>
            <person name="Elias M."/>
            <person name="Farnham G."/>
            <person name="Gachon C.M."/>
            <person name="Gschloessl B."/>
            <person name="Heesch S."/>
            <person name="Jabbari K."/>
            <person name="Jubin C."/>
            <person name="Kawai H."/>
            <person name="Kimura K."/>
            <person name="Kloareg B."/>
            <person name="Kupper F.C."/>
            <person name="Lang D."/>
            <person name="Le Bail A."/>
            <person name="Leblanc C."/>
            <person name="Lerouge P."/>
            <person name="Lohr M."/>
            <person name="Lopez P.J."/>
            <person name="Martens C."/>
            <person name="Maumus F."/>
            <person name="Michel G."/>
            <person name="Miranda-Saavedra D."/>
            <person name="Morales J."/>
            <person name="Moreau H."/>
            <person name="Motomura T."/>
            <person name="Nagasato C."/>
            <person name="Napoli C.A."/>
            <person name="Nelson D.R."/>
            <person name="Nyvall-Collen P."/>
            <person name="Peters A.F."/>
            <person name="Pommier C."/>
            <person name="Potin P."/>
            <person name="Poulain J."/>
            <person name="Quesneville H."/>
            <person name="Read B."/>
            <person name="Rensing S.A."/>
            <person name="Ritter A."/>
            <person name="Rousvoal S."/>
            <person name="Samanta M."/>
            <person name="Samson G."/>
            <person name="Schroeder D.C."/>
            <person name="Segurens B."/>
            <person name="Strittmatter M."/>
            <person name="Tonon T."/>
            <person name="Tregear J.W."/>
            <person name="Valentin K."/>
            <person name="von Dassow P."/>
            <person name="Yamagishi T."/>
            <person name="Van de Peer Y."/>
            <person name="Wincker P."/>
        </authorList>
    </citation>
    <scope>NUCLEOTIDE SEQUENCE [LARGE SCALE GENOMIC DNA]</scope>
    <source>
        <strain evidence="6">Ec32 / CCAP1310/4</strain>
    </source>
</reference>
<evidence type="ECO:0000259" key="4">
    <source>
        <dbReference type="Pfam" id="PF00588"/>
    </source>
</evidence>
<feature type="domain" description="tRNA/rRNA methyltransferase SpoU type" evidence="4">
    <location>
        <begin position="1617"/>
        <end position="1670"/>
    </location>
</feature>
<dbReference type="InterPro" id="IPR029026">
    <property type="entry name" value="tRNA_m1G_MTases_N"/>
</dbReference>
<feature type="region of interest" description="Disordered" evidence="3">
    <location>
        <begin position="729"/>
        <end position="754"/>
    </location>
</feature>
<feature type="region of interest" description="Disordered" evidence="3">
    <location>
        <begin position="161"/>
        <end position="188"/>
    </location>
</feature>
<dbReference type="Pfam" id="PF00588">
    <property type="entry name" value="SpoU_methylase"/>
    <property type="match status" value="1"/>
</dbReference>
<dbReference type="Gene3D" id="3.40.1280.10">
    <property type="match status" value="1"/>
</dbReference>
<gene>
    <name evidence="5" type="ORF">Esi_0320_0016</name>
</gene>
<evidence type="ECO:0000313" key="5">
    <source>
        <dbReference type="EMBL" id="CBJ49268.1"/>
    </source>
</evidence>
<feature type="compositionally biased region" description="Gly residues" evidence="3">
    <location>
        <begin position="1543"/>
        <end position="1553"/>
    </location>
</feature>
<dbReference type="OrthoDB" id="241340at2759"/>
<dbReference type="InterPro" id="IPR029028">
    <property type="entry name" value="Alpha/beta_knot_MTases"/>
</dbReference>
<keyword evidence="6" id="KW-1185">Reference proteome</keyword>
<dbReference type="STRING" id="2880.D7FX90"/>
<evidence type="ECO:0000256" key="3">
    <source>
        <dbReference type="SAM" id="MobiDB-lite"/>
    </source>
</evidence>
<feature type="region of interest" description="Disordered" evidence="3">
    <location>
        <begin position="356"/>
        <end position="380"/>
    </location>
</feature>
<dbReference type="InParanoid" id="D7FX90"/>